<feature type="domain" description="OmpA-like" evidence="5">
    <location>
        <begin position="326"/>
        <end position="443"/>
    </location>
</feature>
<reference evidence="6 7" key="1">
    <citation type="submission" date="2018-05" db="EMBL/GenBank/DDBJ databases">
        <title>Genome sequencing of Flavobacterium sp. HYN0056.</title>
        <authorList>
            <person name="Yi H."/>
            <person name="Baek C."/>
        </authorList>
    </citation>
    <scope>NUCLEOTIDE SEQUENCE [LARGE SCALE GENOMIC DNA]</scope>
    <source>
        <strain evidence="6 7">HYN0056</strain>
    </source>
</reference>
<evidence type="ECO:0000313" key="7">
    <source>
        <dbReference type="Proteomes" id="UP000245250"/>
    </source>
</evidence>
<accession>A0A2S1YQ42</accession>
<dbReference type="KEGG" id="fcr:HYN56_18865"/>
<dbReference type="OrthoDB" id="1008224at2"/>
<evidence type="ECO:0000256" key="3">
    <source>
        <dbReference type="ARBA" id="ARBA00023237"/>
    </source>
</evidence>
<dbReference type="CDD" id="cd07185">
    <property type="entry name" value="OmpA_C-like"/>
    <property type="match status" value="1"/>
</dbReference>
<dbReference type="GO" id="GO:0009279">
    <property type="term" value="C:cell outer membrane"/>
    <property type="evidence" value="ECO:0007669"/>
    <property type="project" value="UniProtKB-SubCell"/>
</dbReference>
<dbReference type="PANTHER" id="PTHR30329:SF21">
    <property type="entry name" value="LIPOPROTEIN YIAD-RELATED"/>
    <property type="match status" value="1"/>
</dbReference>
<dbReference type="InterPro" id="IPR025665">
    <property type="entry name" value="Beta-barrel_OMP_2"/>
</dbReference>
<comment type="subcellular location">
    <subcellularLocation>
        <location evidence="1">Cell outer membrane</location>
    </subcellularLocation>
</comment>
<name>A0A2S1YQ42_9FLAO</name>
<evidence type="ECO:0000256" key="1">
    <source>
        <dbReference type="ARBA" id="ARBA00004442"/>
    </source>
</evidence>
<dbReference type="InterPro" id="IPR006665">
    <property type="entry name" value="OmpA-like"/>
</dbReference>
<evidence type="ECO:0000256" key="2">
    <source>
        <dbReference type="ARBA" id="ARBA00023136"/>
    </source>
</evidence>
<dbReference type="Pfam" id="PF00691">
    <property type="entry name" value="OmpA"/>
    <property type="match status" value="1"/>
</dbReference>
<evidence type="ECO:0000313" key="6">
    <source>
        <dbReference type="EMBL" id="AWK06176.1"/>
    </source>
</evidence>
<evidence type="ECO:0000256" key="4">
    <source>
        <dbReference type="PROSITE-ProRule" id="PRU00473"/>
    </source>
</evidence>
<keyword evidence="7" id="KW-1185">Reference proteome</keyword>
<dbReference type="SUPFAM" id="SSF103088">
    <property type="entry name" value="OmpA-like"/>
    <property type="match status" value="1"/>
</dbReference>
<dbReference type="Pfam" id="PF13568">
    <property type="entry name" value="OMP_b-brl_2"/>
    <property type="match status" value="1"/>
</dbReference>
<evidence type="ECO:0000259" key="5">
    <source>
        <dbReference type="PROSITE" id="PS51123"/>
    </source>
</evidence>
<dbReference type="InterPro" id="IPR006664">
    <property type="entry name" value="OMP_bac"/>
</dbReference>
<dbReference type="Proteomes" id="UP000245250">
    <property type="component" value="Chromosome"/>
</dbReference>
<organism evidence="6 7">
    <name type="scientific">Flavobacterium crocinum</name>
    <dbReference type="NCBI Taxonomy" id="2183896"/>
    <lineage>
        <taxon>Bacteria</taxon>
        <taxon>Pseudomonadati</taxon>
        <taxon>Bacteroidota</taxon>
        <taxon>Flavobacteriia</taxon>
        <taxon>Flavobacteriales</taxon>
        <taxon>Flavobacteriaceae</taxon>
        <taxon>Flavobacterium</taxon>
    </lineage>
</organism>
<keyword evidence="2 4" id="KW-0472">Membrane</keyword>
<gene>
    <name evidence="6" type="ORF">HYN56_18865</name>
</gene>
<protein>
    <recommendedName>
        <fullName evidence="5">OmpA-like domain-containing protein</fullName>
    </recommendedName>
</protein>
<sequence length="443" mass="49125">MKEMKIKITIAIVVFFNLTIKAQELNIKINGGPSGILYDSSIGEGKLKFGGGIGVGYTYFFSKNWGISTGIDVMYNQNSFELNDGNTINSYEVDDQTSAFEYRVTPSKYKEEQHFIAASIPLLIQYRTAFASNTQWYLGFGGKILFPGKQTVKASANQLQLSGYYPDLNLVIDDLPSHGFGQLTNWKDETKTSLDPTFLLSAETGLTFKIKEKTQLYTGIYLDYGLTNLAKETPDLNIVAYDPNGINNTQANGTIGNKRIVQDTRYLSAGIQIKLGFSLAKEKSQPAEPKTETVVQTQVAAPVQETPPTQQKIVETAPVKTELTTEERNYIEKKPLAFQEVGNTSVTPELASRLDEIAKILNANQDTDLNITGYTCDIGTKERNLEIGMQRAQAVADYLKNKGIQSNRMHLFSKGESEPLVPNNPAENKPLNRRVSLILIDAK</sequence>
<proteinExistence type="predicted"/>
<dbReference type="EMBL" id="CP029255">
    <property type="protein sequence ID" value="AWK06176.1"/>
    <property type="molecule type" value="Genomic_DNA"/>
</dbReference>
<dbReference type="Gene3D" id="3.30.1330.60">
    <property type="entry name" value="OmpA-like domain"/>
    <property type="match status" value="1"/>
</dbReference>
<dbReference type="PROSITE" id="PS51123">
    <property type="entry name" value="OMPA_2"/>
    <property type="match status" value="1"/>
</dbReference>
<dbReference type="InterPro" id="IPR050330">
    <property type="entry name" value="Bact_OuterMem_StrucFunc"/>
</dbReference>
<dbReference type="PANTHER" id="PTHR30329">
    <property type="entry name" value="STATOR ELEMENT OF FLAGELLAR MOTOR COMPLEX"/>
    <property type="match status" value="1"/>
</dbReference>
<dbReference type="AlphaFoldDB" id="A0A2S1YQ42"/>
<dbReference type="PRINTS" id="PR01021">
    <property type="entry name" value="OMPADOMAIN"/>
</dbReference>
<dbReference type="InterPro" id="IPR036737">
    <property type="entry name" value="OmpA-like_sf"/>
</dbReference>
<keyword evidence="3" id="KW-0998">Cell outer membrane</keyword>